<comment type="catalytic activity">
    <reaction evidence="8">
        <text>L-seryl-[protein] + ATP = O-phospho-L-seryl-[protein] + ADP + H(+)</text>
        <dbReference type="Rhea" id="RHEA:17989"/>
        <dbReference type="Rhea" id="RHEA-COMP:9863"/>
        <dbReference type="Rhea" id="RHEA-COMP:11604"/>
        <dbReference type="ChEBI" id="CHEBI:15378"/>
        <dbReference type="ChEBI" id="CHEBI:29999"/>
        <dbReference type="ChEBI" id="CHEBI:30616"/>
        <dbReference type="ChEBI" id="CHEBI:83421"/>
        <dbReference type="ChEBI" id="CHEBI:456216"/>
        <dbReference type="EC" id="2.7.11.1"/>
    </reaction>
</comment>
<evidence type="ECO:0000256" key="3">
    <source>
        <dbReference type="ARBA" id="ARBA00022679"/>
    </source>
</evidence>
<evidence type="ECO:0000313" key="12">
    <source>
        <dbReference type="EMBL" id="CAI9962052.1"/>
    </source>
</evidence>
<dbReference type="InterPro" id="IPR017441">
    <property type="entry name" value="Protein_kinase_ATP_BS"/>
</dbReference>
<dbReference type="PANTHER" id="PTHR44899">
    <property type="entry name" value="CAMK FAMILY PROTEIN KINASE"/>
    <property type="match status" value="1"/>
</dbReference>
<dbReference type="AlphaFoldDB" id="A0AA86URL0"/>
<dbReference type="GO" id="GO:0005524">
    <property type="term" value="F:ATP binding"/>
    <property type="evidence" value="ECO:0007669"/>
    <property type="project" value="UniProtKB-UniRule"/>
</dbReference>
<evidence type="ECO:0000256" key="10">
    <source>
        <dbReference type="RuleBase" id="RU000304"/>
    </source>
</evidence>
<dbReference type="InterPro" id="IPR000719">
    <property type="entry name" value="Prot_kinase_dom"/>
</dbReference>
<reference evidence="13 14" key="2">
    <citation type="submission" date="2024-07" db="EMBL/GenBank/DDBJ databases">
        <authorList>
            <person name="Akdeniz Z."/>
        </authorList>
    </citation>
    <scope>NUCLEOTIDE SEQUENCE [LARGE SCALE GENOMIC DNA]</scope>
</reference>
<dbReference type="PRINTS" id="PR00109">
    <property type="entry name" value="TYRKINASE"/>
</dbReference>
<dbReference type="PROSITE" id="PS00108">
    <property type="entry name" value="PROTEIN_KINASE_ST"/>
    <property type="match status" value="1"/>
</dbReference>
<keyword evidence="3" id="KW-0808">Transferase</keyword>
<dbReference type="SUPFAM" id="SSF56112">
    <property type="entry name" value="Protein kinase-like (PK-like)"/>
    <property type="match status" value="1"/>
</dbReference>
<dbReference type="Gene3D" id="1.10.510.10">
    <property type="entry name" value="Transferase(Phosphotransferase) domain 1"/>
    <property type="match status" value="1"/>
</dbReference>
<organism evidence="12">
    <name type="scientific">Hexamita inflata</name>
    <dbReference type="NCBI Taxonomy" id="28002"/>
    <lineage>
        <taxon>Eukaryota</taxon>
        <taxon>Metamonada</taxon>
        <taxon>Diplomonadida</taxon>
        <taxon>Hexamitidae</taxon>
        <taxon>Hexamitinae</taxon>
        <taxon>Hexamita</taxon>
    </lineage>
</organism>
<evidence type="ECO:0000256" key="2">
    <source>
        <dbReference type="ARBA" id="ARBA00022527"/>
    </source>
</evidence>
<dbReference type="Pfam" id="PF00069">
    <property type="entry name" value="Pkinase"/>
    <property type="match status" value="1"/>
</dbReference>
<dbReference type="SMART" id="SM00220">
    <property type="entry name" value="S_TKc"/>
    <property type="match status" value="1"/>
</dbReference>
<evidence type="ECO:0000256" key="1">
    <source>
        <dbReference type="ARBA" id="ARBA00012513"/>
    </source>
</evidence>
<dbReference type="Proteomes" id="UP001642409">
    <property type="component" value="Unassembled WGS sequence"/>
</dbReference>
<keyword evidence="4 9" id="KW-0547">Nucleotide-binding</keyword>
<evidence type="ECO:0000256" key="8">
    <source>
        <dbReference type="ARBA" id="ARBA00048679"/>
    </source>
</evidence>
<proteinExistence type="inferred from homology"/>
<comment type="catalytic activity">
    <reaction evidence="7">
        <text>L-threonyl-[protein] + ATP = O-phospho-L-threonyl-[protein] + ADP + H(+)</text>
        <dbReference type="Rhea" id="RHEA:46608"/>
        <dbReference type="Rhea" id="RHEA-COMP:11060"/>
        <dbReference type="Rhea" id="RHEA-COMP:11605"/>
        <dbReference type="ChEBI" id="CHEBI:15378"/>
        <dbReference type="ChEBI" id="CHEBI:30013"/>
        <dbReference type="ChEBI" id="CHEBI:30616"/>
        <dbReference type="ChEBI" id="CHEBI:61977"/>
        <dbReference type="ChEBI" id="CHEBI:456216"/>
        <dbReference type="EC" id="2.7.11.1"/>
    </reaction>
</comment>
<gene>
    <name evidence="13" type="ORF">HINF_LOCUS3781</name>
    <name evidence="12" type="ORF">HINF_LOCUS49697</name>
</gene>
<evidence type="ECO:0000256" key="7">
    <source>
        <dbReference type="ARBA" id="ARBA00047899"/>
    </source>
</evidence>
<keyword evidence="6 9" id="KW-0067">ATP-binding</keyword>
<evidence type="ECO:0000256" key="6">
    <source>
        <dbReference type="ARBA" id="ARBA00022840"/>
    </source>
</evidence>
<dbReference type="PROSITE" id="PS50011">
    <property type="entry name" value="PROTEIN_KINASE_DOM"/>
    <property type="match status" value="1"/>
</dbReference>
<dbReference type="EMBL" id="CATOUU010000952">
    <property type="protein sequence ID" value="CAI9962052.1"/>
    <property type="molecule type" value="Genomic_DNA"/>
</dbReference>
<evidence type="ECO:0000256" key="9">
    <source>
        <dbReference type="PROSITE-ProRule" id="PRU10141"/>
    </source>
</evidence>
<evidence type="ECO:0000256" key="4">
    <source>
        <dbReference type="ARBA" id="ARBA00022741"/>
    </source>
</evidence>
<accession>A0AA86URL0</accession>
<dbReference type="PROSITE" id="PS00107">
    <property type="entry name" value="PROTEIN_KINASE_ATP"/>
    <property type="match status" value="1"/>
</dbReference>
<evidence type="ECO:0000313" key="13">
    <source>
        <dbReference type="EMBL" id="CAL5976368.1"/>
    </source>
</evidence>
<dbReference type="InterPro" id="IPR011009">
    <property type="entry name" value="Kinase-like_dom_sf"/>
</dbReference>
<sequence length="408" mass="47548">MIKLLDRYEYAKSDIIGSGSFGDCYLAFDTKTQKECVLKISRETENMNRERLQAEAQQLEILVHPHIAHGIEHFFFENEFYIVMDYYENGDLQSYLQSVPPPSIKQIRLWLAQLASAINYLHSQRIIHRDLKLQNLFISKQLDLYVGDFGTVRELLNNGFANTFIGTPQAMSPELINEQPYGLKSDMWSVGCILYEILTKKAPFMSCNFMALMRIISEAKYAPIQDTKLQKEFQHFIDGLLQIDPQKRWSSYRLCQELKTELDELQLSQFIEMDEDHEDFQPTQTEKAVVQHFNALNTMSAPVQHESSVEAIKTRLYEKLLELTNDEDVIYKLIVAHTFMLQKMKVKKILDFLEINLEQKEIDYNNFEVLAQEQEFLVKITNQLCPGKQAEQIAELVRKLSVGTFINE</sequence>
<comment type="caution">
    <text evidence="12">The sequence shown here is derived from an EMBL/GenBank/DDBJ whole genome shotgun (WGS) entry which is preliminary data.</text>
</comment>
<evidence type="ECO:0000313" key="14">
    <source>
        <dbReference type="Proteomes" id="UP001642409"/>
    </source>
</evidence>
<keyword evidence="2 10" id="KW-0723">Serine/threonine-protein kinase</keyword>
<comment type="similarity">
    <text evidence="10">Belongs to the protein kinase superfamily.</text>
</comment>
<dbReference type="InterPro" id="IPR051131">
    <property type="entry name" value="NEK_Ser/Thr_kinase_NIMA"/>
</dbReference>
<evidence type="ECO:0000259" key="11">
    <source>
        <dbReference type="PROSITE" id="PS50011"/>
    </source>
</evidence>
<dbReference type="EC" id="2.7.11.1" evidence="1"/>
<reference evidence="12" key="1">
    <citation type="submission" date="2023-06" db="EMBL/GenBank/DDBJ databases">
        <authorList>
            <person name="Kurt Z."/>
        </authorList>
    </citation>
    <scope>NUCLEOTIDE SEQUENCE</scope>
</reference>
<evidence type="ECO:0000256" key="5">
    <source>
        <dbReference type="ARBA" id="ARBA00022777"/>
    </source>
</evidence>
<dbReference type="InterPro" id="IPR008271">
    <property type="entry name" value="Ser/Thr_kinase_AS"/>
</dbReference>
<protein>
    <recommendedName>
        <fullName evidence="1">non-specific serine/threonine protein kinase</fullName>
        <ecNumber evidence="1">2.7.11.1</ecNumber>
    </recommendedName>
</protein>
<dbReference type="EMBL" id="CAXDID020000007">
    <property type="protein sequence ID" value="CAL5976368.1"/>
    <property type="molecule type" value="Genomic_DNA"/>
</dbReference>
<keyword evidence="5 13" id="KW-0418">Kinase</keyword>
<feature type="binding site" evidence="9">
    <location>
        <position position="39"/>
    </location>
    <ligand>
        <name>ATP</name>
        <dbReference type="ChEBI" id="CHEBI:30616"/>
    </ligand>
</feature>
<dbReference type="GO" id="GO:0004674">
    <property type="term" value="F:protein serine/threonine kinase activity"/>
    <property type="evidence" value="ECO:0007669"/>
    <property type="project" value="UniProtKB-KW"/>
</dbReference>
<keyword evidence="14" id="KW-1185">Reference proteome</keyword>
<dbReference type="InterPro" id="IPR001245">
    <property type="entry name" value="Ser-Thr/Tyr_kinase_cat_dom"/>
</dbReference>
<feature type="domain" description="Protein kinase" evidence="11">
    <location>
        <begin position="10"/>
        <end position="271"/>
    </location>
</feature>
<dbReference type="PANTHER" id="PTHR44899:SF3">
    <property type="entry name" value="SERINE_THREONINE-PROTEIN KINASE NEK1"/>
    <property type="match status" value="1"/>
</dbReference>
<name>A0AA86URL0_9EUKA</name>